<dbReference type="EMBL" id="BAET01000012">
    <property type="protein sequence ID" value="GAB55378.1"/>
    <property type="molecule type" value="Genomic_DNA"/>
</dbReference>
<gene>
    <name evidence="7" type="primary">dinF</name>
    <name evidence="7" type="ORF">GPUN_1254</name>
</gene>
<feature type="transmembrane region" description="Helical" evidence="6">
    <location>
        <begin position="140"/>
        <end position="163"/>
    </location>
</feature>
<feature type="transmembrane region" description="Helical" evidence="6">
    <location>
        <begin position="110"/>
        <end position="133"/>
    </location>
</feature>
<keyword evidence="8" id="KW-1185">Reference proteome</keyword>
<sequence length="434" mass="48363">MANVTTPILGLVDTAILGRMDDVTIMAGAAIGSLIITQLYWVCGFMKMSITGLSAQSINKNPIDSCKVLLQGILLALGLAVAILVSQTLVVKGGLYFAQANDALKINVEAYFYTRVWGAPATLINMVLIGWLIGQQKTKYVLILQVIINLANILLSLTFVYGLGFGVKGVAAATVCAEYLMMFIGFFMVHKYLLNHKYFRLFSISGQSRLKLMLVRSWFTFTQLKQILSLNSHMFVRNLILQFTLAFITLKGAQYGAQAAAVNAIIMQFFALIALGLDGVANAVEALIGEAKAQKNKAQLNLYVNVGLIWSSFFAIVYSLLFYFLDSLIVNLLTHHQEVVSLMADYAFIVILIPLLSHWCYLFDGVFVGLSLGKPMRDSMFISTIVGFLPTWWWWQDSGNMSLWYAMLVFLSFRGILLGGYYAYLYTQKPEYLL</sequence>
<dbReference type="Proteomes" id="UP000053586">
    <property type="component" value="Unassembled WGS sequence"/>
</dbReference>
<dbReference type="GO" id="GO:0005886">
    <property type="term" value="C:plasma membrane"/>
    <property type="evidence" value="ECO:0007669"/>
    <property type="project" value="TreeGrafter"/>
</dbReference>
<feature type="transmembrane region" description="Helical" evidence="6">
    <location>
        <begin position="68"/>
        <end position="90"/>
    </location>
</feature>
<evidence type="ECO:0000256" key="6">
    <source>
        <dbReference type="SAM" id="Phobius"/>
    </source>
</evidence>
<dbReference type="STRING" id="56804.BAE46_06225"/>
<evidence type="ECO:0000313" key="7">
    <source>
        <dbReference type="EMBL" id="GAB55378.1"/>
    </source>
</evidence>
<dbReference type="CDD" id="cd13136">
    <property type="entry name" value="MATE_DinF_like"/>
    <property type="match status" value="1"/>
</dbReference>
<dbReference type="RefSeq" id="WP_006004413.1">
    <property type="nucleotide sequence ID" value="NZ_BAET01000012.1"/>
</dbReference>
<keyword evidence="3 6" id="KW-0812">Transmembrane</keyword>
<feature type="transmembrane region" description="Helical" evidence="6">
    <location>
        <begin position="235"/>
        <end position="253"/>
    </location>
</feature>
<organism evidence="7 8">
    <name type="scientific">Glaciecola punicea ACAM 611</name>
    <dbReference type="NCBI Taxonomy" id="1121923"/>
    <lineage>
        <taxon>Bacteria</taxon>
        <taxon>Pseudomonadati</taxon>
        <taxon>Pseudomonadota</taxon>
        <taxon>Gammaproteobacteria</taxon>
        <taxon>Alteromonadales</taxon>
        <taxon>Alteromonadaceae</taxon>
        <taxon>Glaciecola</taxon>
    </lineage>
</organism>
<dbReference type="AlphaFoldDB" id="H5TAQ1"/>
<feature type="transmembrane region" description="Helical" evidence="6">
    <location>
        <begin position="169"/>
        <end position="189"/>
    </location>
</feature>
<evidence type="ECO:0000256" key="4">
    <source>
        <dbReference type="ARBA" id="ARBA00022989"/>
    </source>
</evidence>
<dbReference type="PANTHER" id="PTHR42893">
    <property type="entry name" value="PROTEIN DETOXIFICATION 44, CHLOROPLASTIC-RELATED"/>
    <property type="match status" value="1"/>
</dbReference>
<feature type="transmembrane region" description="Helical" evidence="6">
    <location>
        <begin position="265"/>
        <end position="288"/>
    </location>
</feature>
<dbReference type="Pfam" id="PF01554">
    <property type="entry name" value="MatE"/>
    <property type="match status" value="2"/>
</dbReference>
<keyword evidence="5 6" id="KW-0472">Membrane</keyword>
<proteinExistence type="inferred from homology"/>
<accession>H5TAQ1</accession>
<dbReference type="eggNOG" id="COG0534">
    <property type="taxonomic scope" value="Bacteria"/>
</dbReference>
<comment type="caution">
    <text evidence="7">The sequence shown here is derived from an EMBL/GenBank/DDBJ whole genome shotgun (WGS) entry which is preliminary data.</text>
</comment>
<evidence type="ECO:0000256" key="3">
    <source>
        <dbReference type="ARBA" id="ARBA00022692"/>
    </source>
</evidence>
<comment type="similarity">
    <text evidence="2">Belongs to the multi antimicrobial extrusion (MATE) (TC 2.A.66.1) family.</text>
</comment>
<comment type="subcellular location">
    <subcellularLocation>
        <location evidence="1">Membrane</location>
        <topology evidence="1">Multi-pass membrane protein</topology>
    </subcellularLocation>
</comment>
<evidence type="ECO:0000256" key="5">
    <source>
        <dbReference type="ARBA" id="ARBA00023136"/>
    </source>
</evidence>
<reference evidence="7 8" key="2">
    <citation type="journal article" date="2017" name="Antonie Van Leeuwenhoek">
        <title>Rhizobium rhizosphaerae sp. nov., a novel species isolated from rice rhizosphere.</title>
        <authorList>
            <person name="Zhao J.J."/>
            <person name="Zhang J."/>
            <person name="Zhang R.J."/>
            <person name="Zhang C.W."/>
            <person name="Yin H.Q."/>
            <person name="Zhang X.X."/>
        </authorList>
    </citation>
    <scope>NUCLEOTIDE SEQUENCE [LARGE SCALE GENOMIC DNA]</scope>
    <source>
        <strain evidence="7 8">ACAM 611</strain>
    </source>
</reference>
<dbReference type="InterPro" id="IPR002528">
    <property type="entry name" value="MATE_fam"/>
</dbReference>
<feature type="transmembrane region" description="Helical" evidence="6">
    <location>
        <begin position="379"/>
        <end position="395"/>
    </location>
</feature>
<dbReference type="PANTHER" id="PTHR42893:SF46">
    <property type="entry name" value="PROTEIN DETOXIFICATION 44, CHLOROPLASTIC"/>
    <property type="match status" value="1"/>
</dbReference>
<reference evidence="7 8" key="1">
    <citation type="journal article" date="2012" name="J. Bacteriol.">
        <title>Genome sequence of proteorhodopsin-containing sea ice bacterium Glaciecola punicea ACAM 611T.</title>
        <authorList>
            <person name="Qin Q.-L."/>
            <person name="Xie B.-B."/>
            <person name="Shu Y.-L."/>
            <person name="Rong J.-C."/>
            <person name="Zhao D.-L."/>
            <person name="Zhang X.-Y."/>
            <person name="Chen X.-L."/>
            <person name="Zhou B.-C."/>
            <person name="Zhanga Y.-Z."/>
        </authorList>
    </citation>
    <scope>NUCLEOTIDE SEQUENCE [LARGE SCALE GENOMIC DNA]</scope>
    <source>
        <strain evidence="7 8">ACAM 611</strain>
    </source>
</reference>
<feature type="transmembrane region" description="Helical" evidence="6">
    <location>
        <begin position="401"/>
        <end position="424"/>
    </location>
</feature>
<keyword evidence="4 6" id="KW-1133">Transmembrane helix</keyword>
<dbReference type="InterPro" id="IPR044644">
    <property type="entry name" value="DinF-like"/>
</dbReference>
<protein>
    <submittedName>
        <fullName evidence="7">DNA-damage-inducible protein F</fullName>
    </submittedName>
</protein>
<dbReference type="NCBIfam" id="TIGR00797">
    <property type="entry name" value="matE"/>
    <property type="match status" value="1"/>
</dbReference>
<feature type="transmembrane region" description="Helical" evidence="6">
    <location>
        <begin position="300"/>
        <end position="325"/>
    </location>
</feature>
<feature type="transmembrane region" description="Helical" evidence="6">
    <location>
        <begin position="25"/>
        <end position="47"/>
    </location>
</feature>
<evidence type="ECO:0000256" key="1">
    <source>
        <dbReference type="ARBA" id="ARBA00004141"/>
    </source>
</evidence>
<evidence type="ECO:0000256" key="2">
    <source>
        <dbReference type="ARBA" id="ARBA00010199"/>
    </source>
</evidence>
<feature type="transmembrane region" description="Helical" evidence="6">
    <location>
        <begin position="345"/>
        <end position="367"/>
    </location>
</feature>
<dbReference type="GO" id="GO:0015297">
    <property type="term" value="F:antiporter activity"/>
    <property type="evidence" value="ECO:0007669"/>
    <property type="project" value="InterPro"/>
</dbReference>
<dbReference type="GO" id="GO:0042910">
    <property type="term" value="F:xenobiotic transmembrane transporter activity"/>
    <property type="evidence" value="ECO:0007669"/>
    <property type="project" value="InterPro"/>
</dbReference>
<name>H5TAQ1_9ALTE</name>
<evidence type="ECO:0000313" key="8">
    <source>
        <dbReference type="Proteomes" id="UP000053586"/>
    </source>
</evidence>